<evidence type="ECO:0000256" key="2">
    <source>
        <dbReference type="SAM" id="SignalP"/>
    </source>
</evidence>
<organism evidence="3 4">
    <name type="scientific">Stakelama sediminis</name>
    <dbReference type="NCBI Taxonomy" id="463200"/>
    <lineage>
        <taxon>Bacteria</taxon>
        <taxon>Pseudomonadati</taxon>
        <taxon>Pseudomonadota</taxon>
        <taxon>Alphaproteobacteria</taxon>
        <taxon>Sphingomonadales</taxon>
        <taxon>Sphingomonadaceae</taxon>
        <taxon>Stakelama</taxon>
    </lineage>
</organism>
<dbReference type="Proteomes" id="UP000554342">
    <property type="component" value="Unassembled WGS sequence"/>
</dbReference>
<reference evidence="3 4" key="1">
    <citation type="submission" date="2020-08" db="EMBL/GenBank/DDBJ databases">
        <title>Genomic Encyclopedia of Type Strains, Phase IV (KMG-IV): sequencing the most valuable type-strain genomes for metagenomic binning, comparative biology and taxonomic classification.</title>
        <authorList>
            <person name="Goeker M."/>
        </authorList>
    </citation>
    <scope>NUCLEOTIDE SEQUENCE [LARGE SCALE GENOMIC DNA]</scope>
    <source>
        <strain evidence="3 4">DSM 27203</strain>
    </source>
</reference>
<evidence type="ECO:0008006" key="5">
    <source>
        <dbReference type="Google" id="ProtNLM"/>
    </source>
</evidence>
<gene>
    <name evidence="3" type="ORF">FHR23_000686</name>
</gene>
<proteinExistence type="predicted"/>
<sequence>MIRILLILATMPLLSGCMAYGRTNRPSPPSENGVFSTDPQSGKVGEWTRKQRYCEVGERKKQRRCVMRYPGDGG</sequence>
<dbReference type="RefSeq" id="WP_184001498.1">
    <property type="nucleotide sequence ID" value="NZ_BAABIF010000004.1"/>
</dbReference>
<feature type="chain" id="PRO_5032748808" description="Lipoprotein" evidence="2">
    <location>
        <begin position="20"/>
        <end position="74"/>
    </location>
</feature>
<evidence type="ECO:0000313" key="3">
    <source>
        <dbReference type="EMBL" id="MBB5717779.1"/>
    </source>
</evidence>
<feature type="region of interest" description="Disordered" evidence="1">
    <location>
        <begin position="24"/>
        <end position="43"/>
    </location>
</feature>
<name>A0A840YW58_9SPHN</name>
<evidence type="ECO:0000313" key="4">
    <source>
        <dbReference type="Proteomes" id="UP000554342"/>
    </source>
</evidence>
<accession>A0A840YW58</accession>
<protein>
    <recommendedName>
        <fullName evidence="5">Lipoprotein</fullName>
    </recommendedName>
</protein>
<evidence type="ECO:0000256" key="1">
    <source>
        <dbReference type="SAM" id="MobiDB-lite"/>
    </source>
</evidence>
<dbReference type="AlphaFoldDB" id="A0A840YW58"/>
<feature type="signal peptide" evidence="2">
    <location>
        <begin position="1"/>
        <end position="19"/>
    </location>
</feature>
<keyword evidence="2" id="KW-0732">Signal</keyword>
<keyword evidence="4" id="KW-1185">Reference proteome</keyword>
<comment type="caution">
    <text evidence="3">The sequence shown here is derived from an EMBL/GenBank/DDBJ whole genome shotgun (WGS) entry which is preliminary data.</text>
</comment>
<dbReference type="EMBL" id="JACIJI010000001">
    <property type="protein sequence ID" value="MBB5717779.1"/>
    <property type="molecule type" value="Genomic_DNA"/>
</dbReference>
<dbReference type="PROSITE" id="PS51257">
    <property type="entry name" value="PROKAR_LIPOPROTEIN"/>
    <property type="match status" value="1"/>
</dbReference>